<organism evidence="2 3">
    <name type="scientific">Periplaneta americana</name>
    <name type="common">American cockroach</name>
    <name type="synonym">Blatta americana</name>
    <dbReference type="NCBI Taxonomy" id="6978"/>
    <lineage>
        <taxon>Eukaryota</taxon>
        <taxon>Metazoa</taxon>
        <taxon>Ecdysozoa</taxon>
        <taxon>Arthropoda</taxon>
        <taxon>Hexapoda</taxon>
        <taxon>Insecta</taxon>
        <taxon>Pterygota</taxon>
        <taxon>Neoptera</taxon>
        <taxon>Polyneoptera</taxon>
        <taxon>Dictyoptera</taxon>
        <taxon>Blattodea</taxon>
        <taxon>Blattoidea</taxon>
        <taxon>Blattidae</taxon>
        <taxon>Blattinae</taxon>
        <taxon>Periplaneta</taxon>
    </lineage>
</organism>
<sequence length="122" mass="13026">MVGLYEGGNERAGSLSKAGDGAVRFGAASSPSLTPQERSQSSFDLGLKRVDLGRYNPNGSIMPCIGRRLNELKRDHKSCVEVGIFLYPQRGVLRARRTTDLTAGVPLGGLSTSTLQPGSRFS</sequence>
<comment type="caution">
    <text evidence="2">The sequence shown here is derived from an EMBL/GenBank/DDBJ whole genome shotgun (WGS) entry which is preliminary data.</text>
</comment>
<accession>A0ABQ8U1Q3</accession>
<dbReference type="EMBL" id="JAJSOF020000001">
    <property type="protein sequence ID" value="KAJ4451891.1"/>
    <property type="molecule type" value="Genomic_DNA"/>
</dbReference>
<evidence type="ECO:0000313" key="3">
    <source>
        <dbReference type="Proteomes" id="UP001148838"/>
    </source>
</evidence>
<protein>
    <submittedName>
        <fullName evidence="2">Uncharacterized protein</fullName>
    </submittedName>
</protein>
<reference evidence="2 3" key="1">
    <citation type="journal article" date="2022" name="Allergy">
        <title>Genome assembly and annotation of Periplaneta americana reveal a comprehensive cockroach allergen profile.</title>
        <authorList>
            <person name="Wang L."/>
            <person name="Xiong Q."/>
            <person name="Saelim N."/>
            <person name="Wang L."/>
            <person name="Nong W."/>
            <person name="Wan A.T."/>
            <person name="Shi M."/>
            <person name="Liu X."/>
            <person name="Cao Q."/>
            <person name="Hui J.H.L."/>
            <person name="Sookrung N."/>
            <person name="Leung T.F."/>
            <person name="Tungtrongchitr A."/>
            <person name="Tsui S.K.W."/>
        </authorList>
    </citation>
    <scope>NUCLEOTIDE SEQUENCE [LARGE SCALE GENOMIC DNA]</scope>
    <source>
        <strain evidence="2">PWHHKU_190912</strain>
    </source>
</reference>
<evidence type="ECO:0000313" key="2">
    <source>
        <dbReference type="EMBL" id="KAJ4451891.1"/>
    </source>
</evidence>
<gene>
    <name evidence="2" type="ORF">ANN_03369</name>
</gene>
<dbReference type="Proteomes" id="UP001148838">
    <property type="component" value="Unassembled WGS sequence"/>
</dbReference>
<name>A0ABQ8U1Q3_PERAM</name>
<proteinExistence type="predicted"/>
<keyword evidence="3" id="KW-1185">Reference proteome</keyword>
<evidence type="ECO:0000256" key="1">
    <source>
        <dbReference type="SAM" id="MobiDB-lite"/>
    </source>
</evidence>
<feature type="region of interest" description="Disordered" evidence="1">
    <location>
        <begin position="1"/>
        <end position="20"/>
    </location>
</feature>